<dbReference type="PANTHER" id="PTHR30603:SF47">
    <property type="entry name" value="RNA POLYMERASE SIGMA FACTOR SIGD, CHLOROPLASTIC"/>
    <property type="match status" value="1"/>
</dbReference>
<dbReference type="KEGG" id="cmos:111442316"/>
<dbReference type="RefSeq" id="XP_022935445.1">
    <property type="nucleotide sequence ID" value="XM_023079677.1"/>
</dbReference>
<evidence type="ECO:0000256" key="5">
    <source>
        <dbReference type="ARBA" id="ARBA00023163"/>
    </source>
</evidence>
<dbReference type="AlphaFoldDB" id="A0A6J1FAN3"/>
<dbReference type="GO" id="GO:0016987">
    <property type="term" value="F:sigma factor activity"/>
    <property type="evidence" value="ECO:0007669"/>
    <property type="project" value="UniProtKB-KW"/>
</dbReference>
<dbReference type="InterPro" id="IPR007624">
    <property type="entry name" value="RNA_pol_sigma70_r3"/>
</dbReference>
<comment type="similarity">
    <text evidence="1">Belongs to the sigma-70 factor family.</text>
</comment>
<protein>
    <submittedName>
        <fullName evidence="10">RNA polymerase sigma factor sigD, chloroplastic</fullName>
    </submittedName>
</protein>
<reference evidence="10" key="1">
    <citation type="submission" date="2025-08" db="UniProtKB">
        <authorList>
            <consortium name="RefSeq"/>
        </authorList>
    </citation>
    <scope>IDENTIFICATION</scope>
    <source>
        <tissue evidence="10">Young leaves</tissue>
    </source>
</reference>
<dbReference type="SUPFAM" id="SSF88659">
    <property type="entry name" value="Sigma3 and sigma4 domains of RNA polymerase sigma factors"/>
    <property type="match status" value="2"/>
</dbReference>
<feature type="domain" description="RNA polymerase sigma-70 region 4" evidence="8">
    <location>
        <begin position="372"/>
        <end position="425"/>
    </location>
</feature>
<dbReference type="InterPro" id="IPR000943">
    <property type="entry name" value="RNA_pol_sigma70"/>
</dbReference>
<dbReference type="Pfam" id="PF04542">
    <property type="entry name" value="Sigma70_r2"/>
    <property type="match status" value="1"/>
</dbReference>
<dbReference type="InterPro" id="IPR013324">
    <property type="entry name" value="RNA_pol_sigma_r3/r4-like"/>
</dbReference>
<dbReference type="Proteomes" id="UP000504609">
    <property type="component" value="Unplaced"/>
</dbReference>
<evidence type="ECO:0000259" key="8">
    <source>
        <dbReference type="Pfam" id="PF04545"/>
    </source>
</evidence>
<feature type="domain" description="RNA polymerase sigma-70 region 3" evidence="6">
    <location>
        <begin position="286"/>
        <end position="359"/>
    </location>
</feature>
<dbReference type="PANTHER" id="PTHR30603">
    <property type="entry name" value="RNA POLYMERASE SIGMA FACTOR RPO"/>
    <property type="match status" value="1"/>
</dbReference>
<evidence type="ECO:0000313" key="9">
    <source>
        <dbReference type="Proteomes" id="UP000504609"/>
    </source>
</evidence>
<dbReference type="GeneID" id="111442316"/>
<dbReference type="PRINTS" id="PR00046">
    <property type="entry name" value="SIGMA70FCT"/>
</dbReference>
<dbReference type="GO" id="GO:0006352">
    <property type="term" value="P:DNA-templated transcription initiation"/>
    <property type="evidence" value="ECO:0007669"/>
    <property type="project" value="InterPro"/>
</dbReference>
<gene>
    <name evidence="10" type="primary">LOC111442316</name>
</gene>
<evidence type="ECO:0000256" key="2">
    <source>
        <dbReference type="ARBA" id="ARBA00023015"/>
    </source>
</evidence>
<dbReference type="InterPro" id="IPR036388">
    <property type="entry name" value="WH-like_DNA-bd_sf"/>
</dbReference>
<sequence>MATTSSLCSLPAQSPTLPSISLSSLPSLKTHLPQQPHFTISPFSTKLAPNFINNDTLTHPPPSEAAAVLAVEAAREHVLVEAGWLSKDWSCKNLEKMEQSCGGAGNVAWKKRRRKRRKEVGETAEENWVALSNGPLRPGHLSSKEEAELCLCLKEAAQIEKIKTRIMETQEHEPTNKQLAIAMGTKLGYIDRVLWRARESRDRLIRCYSKLVISIAAPYQGKGISLQDLTQEGNIGLLKGAERFEPNRGHKLSTYAYWWIRQTIIQALDKKSRLVRLPGHMGQMVAKIAEANNHLGIKLSRVPTHKEVAKYLKVPVSTVRLVTERNKRPISINQPVNDRGCLTLQEIMPGPDNLTPENMVIRKLMKQELKKLLNTLSKREAHILTLYFGLNGQIPQSFEEIGKSLNLSRETIRQTNIATLAKLKKSNILDYLKDYLV</sequence>
<dbReference type="GO" id="GO:0003677">
    <property type="term" value="F:DNA binding"/>
    <property type="evidence" value="ECO:0007669"/>
    <property type="project" value="UniProtKB-KW"/>
</dbReference>
<evidence type="ECO:0000259" key="6">
    <source>
        <dbReference type="Pfam" id="PF04539"/>
    </source>
</evidence>
<accession>A0A6J1FAN3</accession>
<dbReference type="Pfam" id="PF04545">
    <property type="entry name" value="Sigma70_r4"/>
    <property type="match status" value="1"/>
</dbReference>
<feature type="domain" description="RNA polymerase sigma-70 region 2" evidence="7">
    <location>
        <begin position="204"/>
        <end position="273"/>
    </location>
</feature>
<evidence type="ECO:0000256" key="3">
    <source>
        <dbReference type="ARBA" id="ARBA00023082"/>
    </source>
</evidence>
<keyword evidence="3" id="KW-0731">Sigma factor</keyword>
<dbReference type="Gene3D" id="1.10.601.10">
    <property type="entry name" value="RNA Polymerase Primary Sigma Factor"/>
    <property type="match status" value="1"/>
</dbReference>
<organism evidence="9 10">
    <name type="scientific">Cucurbita moschata</name>
    <name type="common">Winter crookneck squash</name>
    <name type="synonym">Cucurbita pepo var. moschata</name>
    <dbReference type="NCBI Taxonomy" id="3662"/>
    <lineage>
        <taxon>Eukaryota</taxon>
        <taxon>Viridiplantae</taxon>
        <taxon>Streptophyta</taxon>
        <taxon>Embryophyta</taxon>
        <taxon>Tracheophyta</taxon>
        <taxon>Spermatophyta</taxon>
        <taxon>Magnoliopsida</taxon>
        <taxon>eudicotyledons</taxon>
        <taxon>Gunneridae</taxon>
        <taxon>Pentapetalae</taxon>
        <taxon>rosids</taxon>
        <taxon>fabids</taxon>
        <taxon>Cucurbitales</taxon>
        <taxon>Cucurbitaceae</taxon>
        <taxon>Cucurbiteae</taxon>
        <taxon>Cucurbita</taxon>
    </lineage>
</organism>
<dbReference type="InterPro" id="IPR007630">
    <property type="entry name" value="RNA_pol_sigma70_r4"/>
</dbReference>
<evidence type="ECO:0000256" key="1">
    <source>
        <dbReference type="ARBA" id="ARBA00007788"/>
    </source>
</evidence>
<dbReference type="Gene3D" id="1.10.10.10">
    <property type="entry name" value="Winged helix-like DNA-binding domain superfamily/Winged helix DNA-binding domain"/>
    <property type="match status" value="2"/>
</dbReference>
<evidence type="ECO:0000256" key="4">
    <source>
        <dbReference type="ARBA" id="ARBA00023125"/>
    </source>
</evidence>
<evidence type="ECO:0000259" key="7">
    <source>
        <dbReference type="Pfam" id="PF04542"/>
    </source>
</evidence>
<dbReference type="NCBIfam" id="TIGR02937">
    <property type="entry name" value="sigma70-ECF"/>
    <property type="match status" value="1"/>
</dbReference>
<dbReference type="GO" id="GO:0071482">
    <property type="term" value="P:cellular response to light stimulus"/>
    <property type="evidence" value="ECO:0007669"/>
    <property type="project" value="UniProtKB-ARBA"/>
</dbReference>
<keyword evidence="2" id="KW-0805">Transcription regulation</keyword>
<dbReference type="InterPro" id="IPR007627">
    <property type="entry name" value="RNA_pol_sigma70_r2"/>
</dbReference>
<dbReference type="SUPFAM" id="SSF88946">
    <property type="entry name" value="Sigma2 domain of RNA polymerase sigma factors"/>
    <property type="match status" value="1"/>
</dbReference>
<dbReference type="InterPro" id="IPR014284">
    <property type="entry name" value="RNA_pol_sigma-70_dom"/>
</dbReference>
<keyword evidence="9" id="KW-1185">Reference proteome</keyword>
<dbReference type="CDD" id="cd06171">
    <property type="entry name" value="Sigma70_r4"/>
    <property type="match status" value="1"/>
</dbReference>
<dbReference type="InterPro" id="IPR013325">
    <property type="entry name" value="RNA_pol_sigma_r2"/>
</dbReference>
<evidence type="ECO:0000313" key="10">
    <source>
        <dbReference type="RefSeq" id="XP_022935445.1"/>
    </source>
</evidence>
<proteinExistence type="inferred from homology"/>
<name>A0A6J1FAN3_CUCMO</name>
<keyword evidence="5" id="KW-0804">Transcription</keyword>
<keyword evidence="4" id="KW-0238">DNA-binding</keyword>
<dbReference type="InterPro" id="IPR050239">
    <property type="entry name" value="Sigma-70_RNA_pol_init_factors"/>
</dbReference>
<dbReference type="Pfam" id="PF04539">
    <property type="entry name" value="Sigma70_r3"/>
    <property type="match status" value="1"/>
</dbReference>